<feature type="transmembrane region" description="Helical" evidence="5">
    <location>
        <begin position="175"/>
        <end position="197"/>
    </location>
</feature>
<feature type="transmembrane region" description="Helical" evidence="5">
    <location>
        <begin position="63"/>
        <end position="86"/>
    </location>
</feature>
<feature type="transmembrane region" description="Helical" evidence="5">
    <location>
        <begin position="218"/>
        <end position="238"/>
    </location>
</feature>
<evidence type="ECO:0000313" key="8">
    <source>
        <dbReference type="Proteomes" id="UP000275232"/>
    </source>
</evidence>
<dbReference type="OrthoDB" id="9769739at2"/>
<evidence type="ECO:0000256" key="3">
    <source>
        <dbReference type="ARBA" id="ARBA00022989"/>
    </source>
</evidence>
<evidence type="ECO:0000259" key="6">
    <source>
        <dbReference type="PROSITE" id="PS50801"/>
    </source>
</evidence>
<dbReference type="Proteomes" id="UP000275232">
    <property type="component" value="Unassembled WGS sequence"/>
</dbReference>
<protein>
    <submittedName>
        <fullName evidence="7">STAS domain-containing protein</fullName>
    </submittedName>
</protein>
<dbReference type="GO" id="GO:0055085">
    <property type="term" value="P:transmembrane transport"/>
    <property type="evidence" value="ECO:0007669"/>
    <property type="project" value="InterPro"/>
</dbReference>
<feature type="transmembrane region" description="Helical" evidence="5">
    <location>
        <begin position="394"/>
        <end position="424"/>
    </location>
</feature>
<feature type="domain" description="STAS" evidence="6">
    <location>
        <begin position="460"/>
        <end position="539"/>
    </location>
</feature>
<dbReference type="PANTHER" id="PTHR11814">
    <property type="entry name" value="SULFATE TRANSPORTER"/>
    <property type="match status" value="1"/>
</dbReference>
<dbReference type="Pfam" id="PF00916">
    <property type="entry name" value="Sulfate_transp"/>
    <property type="match status" value="1"/>
</dbReference>
<feature type="transmembrane region" description="Helical" evidence="5">
    <location>
        <begin position="300"/>
        <end position="318"/>
    </location>
</feature>
<keyword evidence="4 5" id="KW-0472">Membrane</keyword>
<comment type="subcellular location">
    <subcellularLocation>
        <location evidence="1">Membrane</location>
        <topology evidence="1">Multi-pass membrane protein</topology>
    </subcellularLocation>
</comment>
<dbReference type="PROSITE" id="PS50801">
    <property type="entry name" value="STAS"/>
    <property type="match status" value="1"/>
</dbReference>
<keyword evidence="2 5" id="KW-0812">Transmembrane</keyword>
<dbReference type="SUPFAM" id="SSF52091">
    <property type="entry name" value="SpoIIaa-like"/>
    <property type="match status" value="1"/>
</dbReference>
<dbReference type="EMBL" id="RPFZ01000001">
    <property type="protein sequence ID" value="RPF71899.1"/>
    <property type="molecule type" value="Genomic_DNA"/>
</dbReference>
<organism evidence="7 8">
    <name type="scientific">Aurantiacibacter spongiae</name>
    <dbReference type="NCBI Taxonomy" id="2488860"/>
    <lineage>
        <taxon>Bacteria</taxon>
        <taxon>Pseudomonadati</taxon>
        <taxon>Pseudomonadota</taxon>
        <taxon>Alphaproteobacteria</taxon>
        <taxon>Sphingomonadales</taxon>
        <taxon>Erythrobacteraceae</taxon>
        <taxon>Aurantiacibacter</taxon>
    </lineage>
</organism>
<dbReference type="InterPro" id="IPR036513">
    <property type="entry name" value="STAS_dom_sf"/>
</dbReference>
<evidence type="ECO:0000256" key="4">
    <source>
        <dbReference type="ARBA" id="ARBA00023136"/>
    </source>
</evidence>
<evidence type="ECO:0000256" key="1">
    <source>
        <dbReference type="ARBA" id="ARBA00004141"/>
    </source>
</evidence>
<evidence type="ECO:0000256" key="2">
    <source>
        <dbReference type="ARBA" id="ARBA00022692"/>
    </source>
</evidence>
<keyword evidence="3 5" id="KW-1133">Transmembrane helix</keyword>
<dbReference type="Gene3D" id="3.30.750.24">
    <property type="entry name" value="STAS domain"/>
    <property type="match status" value="1"/>
</dbReference>
<feature type="transmembrane region" description="Helical" evidence="5">
    <location>
        <begin position="21"/>
        <end position="43"/>
    </location>
</feature>
<proteinExistence type="predicted"/>
<accession>A0A3N5CYX1</accession>
<evidence type="ECO:0000256" key="5">
    <source>
        <dbReference type="SAM" id="Phobius"/>
    </source>
</evidence>
<keyword evidence="8" id="KW-1185">Reference proteome</keyword>
<feature type="transmembrane region" description="Helical" evidence="5">
    <location>
        <begin position="338"/>
        <end position="357"/>
    </location>
</feature>
<feature type="transmembrane region" description="Helical" evidence="5">
    <location>
        <begin position="258"/>
        <end position="279"/>
    </location>
</feature>
<dbReference type="Pfam" id="PF01740">
    <property type="entry name" value="STAS"/>
    <property type="match status" value="1"/>
</dbReference>
<gene>
    <name evidence="7" type="ORF">EG799_09920</name>
</gene>
<dbReference type="GO" id="GO:0016020">
    <property type="term" value="C:membrane"/>
    <property type="evidence" value="ECO:0007669"/>
    <property type="project" value="UniProtKB-SubCell"/>
</dbReference>
<reference evidence="7 8" key="1">
    <citation type="submission" date="2018-11" db="EMBL/GenBank/DDBJ databases">
        <title>Erythrobacter spongiae sp. nov., isolated from a marine sponge.</title>
        <authorList>
            <person name="Zhuang L."/>
            <person name="Luo L."/>
        </authorList>
    </citation>
    <scope>NUCLEOTIDE SEQUENCE [LARGE SCALE GENOMIC DNA]</scope>
    <source>
        <strain evidence="7 8">HN-E23</strain>
    </source>
</reference>
<sequence>MAGEALIPRFGWLGRYGGSALVRDVIAGLILSILLVPQAMAYAQLAGLPPETGLFAAILPPVLYLLFGTSAFVSMGPVALVSLIVGEAIAANGGPGGGAVLIIAVEAGLILLAVGAAGLGRLVNFVSEPALLGFTAGAAFLIADSQLPTLMGMEVARAGDLPTGLSHLLSGMNQFSWPATIIGGAALTALIVIGKLAPPLLWKLGVHPPYRQAIAKSLPLAIIVAAALAATHYPPAAVPRVEPVAAGLPGLPVLAGGWSLWLTLLPSALAVAVIIFVTATAVAKSLAGSDRSSLDTSREAVALGAANIGAALTGGYAVGASLSRSALIEDSGARSPVASVVASGIVVLTLLLLAPLLAFLPKTALAALVISAVFGLIKPRAIRFVWRHDVLEGLIVLICFLATLALGVRWGLAIGAGVSILHFLWFSSVPRVTRVGTDDGGQSYRSVDREDVEVRTLPALVVRIDRSIFFGNEAHVEDQVFKRMAQHEGVECLVLDMRAVNDVDASGVAMLRRLGERLERMDIALHFAALHEPVHEKLRALDQTICNYHRTVGQAVDSCGVCRQPD</sequence>
<feature type="transmembrane region" description="Helical" evidence="5">
    <location>
        <begin position="98"/>
        <end position="119"/>
    </location>
</feature>
<comment type="caution">
    <text evidence="7">The sequence shown here is derived from an EMBL/GenBank/DDBJ whole genome shotgun (WGS) entry which is preliminary data.</text>
</comment>
<name>A0A3N5CYX1_9SPHN</name>
<dbReference type="CDD" id="cd07042">
    <property type="entry name" value="STAS_SulP_like_sulfate_transporter"/>
    <property type="match status" value="1"/>
</dbReference>
<dbReference type="RefSeq" id="WP_123880778.1">
    <property type="nucleotide sequence ID" value="NZ_RPFZ01000001.1"/>
</dbReference>
<dbReference type="InterPro" id="IPR011547">
    <property type="entry name" value="SLC26A/SulP_dom"/>
</dbReference>
<dbReference type="InterPro" id="IPR001902">
    <property type="entry name" value="SLC26A/SulP_fam"/>
</dbReference>
<evidence type="ECO:0000313" key="7">
    <source>
        <dbReference type="EMBL" id="RPF71899.1"/>
    </source>
</evidence>
<dbReference type="AlphaFoldDB" id="A0A3N5CYX1"/>
<dbReference type="InterPro" id="IPR002645">
    <property type="entry name" value="STAS_dom"/>
</dbReference>